<evidence type="ECO:0000313" key="1">
    <source>
        <dbReference type="EMBL" id="CAA9372000.1"/>
    </source>
</evidence>
<dbReference type="AlphaFoldDB" id="A0A6J4MXN8"/>
<organism evidence="1">
    <name type="scientific">uncultured Nocardioides sp</name>
    <dbReference type="NCBI Taxonomy" id="198441"/>
    <lineage>
        <taxon>Bacteria</taxon>
        <taxon>Bacillati</taxon>
        <taxon>Actinomycetota</taxon>
        <taxon>Actinomycetes</taxon>
        <taxon>Propionibacteriales</taxon>
        <taxon>Nocardioidaceae</taxon>
        <taxon>Nocardioides</taxon>
        <taxon>environmental samples</taxon>
    </lineage>
</organism>
<reference evidence="1" key="1">
    <citation type="submission" date="2020-02" db="EMBL/GenBank/DDBJ databases">
        <authorList>
            <person name="Meier V. D."/>
        </authorList>
    </citation>
    <scope>NUCLEOTIDE SEQUENCE</scope>
    <source>
        <strain evidence="1">AVDCRST_MAG06</strain>
    </source>
</reference>
<proteinExistence type="predicted"/>
<accession>A0A6J4MXN8</accession>
<dbReference type="EMBL" id="CADCUP010000011">
    <property type="protein sequence ID" value="CAA9372000.1"/>
    <property type="molecule type" value="Genomic_DNA"/>
</dbReference>
<feature type="non-terminal residue" evidence="1">
    <location>
        <position position="1"/>
    </location>
</feature>
<feature type="non-terminal residue" evidence="1">
    <location>
        <position position="42"/>
    </location>
</feature>
<protein>
    <submittedName>
        <fullName evidence="1">Uncharacterized protein</fullName>
    </submittedName>
</protein>
<sequence>EPFAQGRCRSRCHAVAAGPGGRRPGCHARCRERRLRHALVLL</sequence>
<name>A0A6J4MXN8_9ACTN</name>
<gene>
    <name evidence="1" type="ORF">AVDCRST_MAG06-139</name>
</gene>